<accession>A0A9W6WA56</accession>
<dbReference type="CDD" id="cd20270">
    <property type="entry name" value="Complex1_LYR_SDHAF3_LYRM10"/>
    <property type="match status" value="1"/>
</dbReference>
<protein>
    <recommendedName>
        <fullName evidence="6">Succinate dehydrogenase assembly factor 3</fullName>
        <shortName evidence="6">SDH assembly factor 3</shortName>
        <shortName evidence="6">SDHAF3</shortName>
    </recommendedName>
</protein>
<evidence type="ECO:0000256" key="1">
    <source>
        <dbReference type="ARBA" id="ARBA00004305"/>
    </source>
</evidence>
<dbReference type="Pfam" id="PF13233">
    <property type="entry name" value="Complex1_LYR_2"/>
    <property type="match status" value="1"/>
</dbReference>
<sequence length="129" mass="15141">MRPSRILLVKPRRTPPPNAQPLLPPLVLYREILRAHRFLPKDQRVLGDAYVKAEFKAHQNIDNPLHIVGFLTSWQDYLKLINKVNNQEELRSYTISSDQLSKMNDEQVGQLYELMKEAKNLNEPEHEKD</sequence>
<keyword evidence="5 6" id="KW-0143">Chaperone</keyword>
<evidence type="ECO:0000313" key="7">
    <source>
        <dbReference type="EMBL" id="GME71215.1"/>
    </source>
</evidence>
<dbReference type="Proteomes" id="UP001165120">
    <property type="component" value="Unassembled WGS sequence"/>
</dbReference>
<evidence type="ECO:0000256" key="4">
    <source>
        <dbReference type="ARBA" id="ARBA00023128"/>
    </source>
</evidence>
<comment type="function">
    <text evidence="6">Plays an essential role in the assembly of succinate dehydrogenase (SDH), an enzyme complex (also referred to as respiratory complex II) that is a component of both the tricarboxylic acid (TCA) cycle and the mitochondrial electron transport chain, and which couples the oxidation of succinate to fumarate with the reduction of ubiquinone (coenzyme Q) to ubiquinol. Promotes maturation of the iron-sulfur protein subunit of the SDH catalytic dimer, protecting it from the deleterious effects of oxidants. May act together with SDHAF1.</text>
</comment>
<evidence type="ECO:0000256" key="2">
    <source>
        <dbReference type="ARBA" id="ARBA00006020"/>
    </source>
</evidence>
<dbReference type="PANTHER" id="PTHR13137">
    <property type="entry name" value="DC11 ACN9 HOMOLOG"/>
    <property type="match status" value="1"/>
</dbReference>
<keyword evidence="8" id="KW-1185">Reference proteome</keyword>
<dbReference type="PANTHER" id="PTHR13137:SF6">
    <property type="entry name" value="SUCCINATE DEHYDROGENASE ASSEMBLY FACTOR 3, MITOCHONDRIAL"/>
    <property type="match status" value="1"/>
</dbReference>
<gene>
    <name evidence="7" type="ORF">Cboi02_000312700</name>
</gene>
<name>A0A9W6WA56_CANBO</name>
<keyword evidence="4 6" id="KW-0496">Mitochondrion</keyword>
<reference evidence="7" key="1">
    <citation type="submission" date="2023-04" db="EMBL/GenBank/DDBJ databases">
        <title>Candida boidinii NBRC 10035.</title>
        <authorList>
            <person name="Ichikawa N."/>
            <person name="Sato H."/>
            <person name="Tonouchi N."/>
        </authorList>
    </citation>
    <scope>NUCLEOTIDE SEQUENCE</scope>
    <source>
        <strain evidence="7">NBRC 10035</strain>
    </source>
</reference>
<dbReference type="GO" id="GO:0034553">
    <property type="term" value="P:mitochondrial respiratory chain complex II assembly"/>
    <property type="evidence" value="ECO:0007669"/>
    <property type="project" value="UniProtKB-UniRule"/>
</dbReference>
<evidence type="ECO:0000256" key="5">
    <source>
        <dbReference type="ARBA" id="ARBA00023186"/>
    </source>
</evidence>
<dbReference type="EMBL" id="BSXN01001031">
    <property type="protein sequence ID" value="GME71215.1"/>
    <property type="molecule type" value="Genomic_DNA"/>
</dbReference>
<dbReference type="GO" id="GO:0006105">
    <property type="term" value="P:succinate metabolic process"/>
    <property type="evidence" value="ECO:0007669"/>
    <property type="project" value="TreeGrafter"/>
</dbReference>
<comment type="subunit">
    <text evidence="6">Interacts with the iron-sulfur protein subunit within the SDH catalytic dimer.</text>
</comment>
<evidence type="ECO:0000313" key="8">
    <source>
        <dbReference type="Proteomes" id="UP001165120"/>
    </source>
</evidence>
<comment type="caution">
    <text evidence="7">The sequence shown here is derived from an EMBL/GenBank/DDBJ whole genome shotgun (WGS) entry which is preliminary data.</text>
</comment>
<evidence type="ECO:0000256" key="6">
    <source>
        <dbReference type="RuleBase" id="RU368039"/>
    </source>
</evidence>
<evidence type="ECO:0000256" key="3">
    <source>
        <dbReference type="ARBA" id="ARBA00022946"/>
    </source>
</evidence>
<comment type="subcellular location">
    <subcellularLocation>
        <location evidence="1 6">Mitochondrion matrix</location>
    </subcellularLocation>
</comment>
<dbReference type="GO" id="GO:0005758">
    <property type="term" value="C:mitochondrial intermembrane space"/>
    <property type="evidence" value="ECO:0007669"/>
    <property type="project" value="TreeGrafter"/>
</dbReference>
<proteinExistence type="inferred from homology"/>
<dbReference type="InterPro" id="IPR008381">
    <property type="entry name" value="SDHAF3/Sdh7"/>
</dbReference>
<dbReference type="AlphaFoldDB" id="A0A9W6WA56"/>
<comment type="similarity">
    <text evidence="2 6">Belongs to the complex I LYR family. SDHAF3 subfamily.</text>
</comment>
<keyword evidence="3" id="KW-0809">Transit peptide</keyword>
<dbReference type="GO" id="GO:0005759">
    <property type="term" value="C:mitochondrial matrix"/>
    <property type="evidence" value="ECO:0007669"/>
    <property type="project" value="UniProtKB-SubCell"/>
</dbReference>
<organism evidence="7 8">
    <name type="scientific">Candida boidinii</name>
    <name type="common">Yeast</name>
    <dbReference type="NCBI Taxonomy" id="5477"/>
    <lineage>
        <taxon>Eukaryota</taxon>
        <taxon>Fungi</taxon>
        <taxon>Dikarya</taxon>
        <taxon>Ascomycota</taxon>
        <taxon>Saccharomycotina</taxon>
        <taxon>Pichiomycetes</taxon>
        <taxon>Pichiales</taxon>
        <taxon>Pichiaceae</taxon>
        <taxon>Ogataea</taxon>
        <taxon>Ogataea/Candida clade</taxon>
    </lineage>
</organism>